<dbReference type="AlphaFoldDB" id="A0A4V2SAV7"/>
<keyword evidence="1" id="KW-0175">Coiled coil</keyword>
<gene>
    <name evidence="2" type="ORF">EV214_11611</name>
</gene>
<name>A0A4V2SAV7_9FIRM</name>
<dbReference type="RefSeq" id="WP_132245900.1">
    <property type="nucleotide sequence ID" value="NZ_SLWV01000016.1"/>
</dbReference>
<feature type="coiled-coil region" evidence="1">
    <location>
        <begin position="6"/>
        <end position="40"/>
    </location>
</feature>
<evidence type="ECO:0000313" key="3">
    <source>
        <dbReference type="Proteomes" id="UP000294919"/>
    </source>
</evidence>
<evidence type="ECO:0000313" key="2">
    <source>
        <dbReference type="EMBL" id="TCO73110.1"/>
    </source>
</evidence>
<evidence type="ECO:0000256" key="1">
    <source>
        <dbReference type="SAM" id="Coils"/>
    </source>
</evidence>
<dbReference type="EMBL" id="SLWV01000016">
    <property type="protein sequence ID" value="TCO73110.1"/>
    <property type="molecule type" value="Genomic_DNA"/>
</dbReference>
<reference evidence="2 3" key="1">
    <citation type="submission" date="2019-03" db="EMBL/GenBank/DDBJ databases">
        <title>Genomic Encyclopedia of Type Strains, Phase IV (KMG-IV): sequencing the most valuable type-strain genomes for metagenomic binning, comparative biology and taxonomic classification.</title>
        <authorList>
            <person name="Goeker M."/>
        </authorList>
    </citation>
    <scope>NUCLEOTIDE SEQUENCE [LARGE SCALE GENOMIC DNA]</scope>
    <source>
        <strain evidence="2 3">DSM 102940</strain>
    </source>
</reference>
<proteinExistence type="predicted"/>
<keyword evidence="3" id="KW-1185">Reference proteome</keyword>
<dbReference type="Proteomes" id="UP000294919">
    <property type="component" value="Unassembled WGS sequence"/>
</dbReference>
<protein>
    <submittedName>
        <fullName evidence="2">Uncharacterized protein</fullName>
    </submittedName>
</protein>
<organism evidence="2 3">
    <name type="scientific">Marinisporobacter balticus</name>
    <dbReference type="NCBI Taxonomy" id="2018667"/>
    <lineage>
        <taxon>Bacteria</taxon>
        <taxon>Bacillati</taxon>
        <taxon>Bacillota</taxon>
        <taxon>Clostridia</taxon>
        <taxon>Peptostreptococcales</taxon>
        <taxon>Thermotaleaceae</taxon>
        <taxon>Marinisporobacter</taxon>
    </lineage>
</organism>
<accession>A0A4V2SAV7</accession>
<sequence>MGDYSRDEWTERKIKWELKIQDAENEIKKFEREINSVKLITNEERIFYLKRALDELDTTLNPSERNKIYKDAIEWIRWTRLNDDNPKIKVNFI</sequence>
<comment type="caution">
    <text evidence="2">The sequence shown here is derived from an EMBL/GenBank/DDBJ whole genome shotgun (WGS) entry which is preliminary data.</text>
</comment>
<dbReference type="OrthoDB" id="65783at2"/>